<dbReference type="Pfam" id="PF11617">
    <property type="entry name" value="Cu-binding_MopE"/>
    <property type="match status" value="3"/>
</dbReference>
<dbReference type="OrthoDB" id="7156875at2"/>
<proteinExistence type="predicted"/>
<dbReference type="PROSITE" id="PS51257">
    <property type="entry name" value="PROKAR_LIPOPROTEIN"/>
    <property type="match status" value="1"/>
</dbReference>
<reference evidence="2 3" key="1">
    <citation type="submission" date="2019-08" db="EMBL/GenBank/DDBJ databases">
        <authorList>
            <person name="Liang Q."/>
        </authorList>
    </citation>
    <scope>NUCLEOTIDE SEQUENCE [LARGE SCALE GENOMIC DNA]</scope>
    <source>
        <strain evidence="2 3">V1718</strain>
    </source>
</reference>
<dbReference type="Proteomes" id="UP000321595">
    <property type="component" value="Chromosome"/>
</dbReference>
<feature type="signal peptide" evidence="1">
    <location>
        <begin position="1"/>
        <end position="19"/>
    </location>
</feature>
<sequence>MKIYSLLALLALLVGCAEAESGSGPGQDTNNGTMPTEDACLDNDLDGYFGRTSACPNGTDCNDFDANINAGATEIPGNGIDENCDSMDGMREVECDDADGDGFRDKACGGTDCDDSNPDVNPRATETCGNSVDEDCDDMDLECAEGCFDEDGDGYGTDGSTGCPGGDEIDCNDDDASINPGAAEICNQIDDNCNDETDECGLEGQVCVDGSCQGGAGAQCENNNECAGSSLTCDFTQDPKVCKANEDGACATTDDCVNGLVCEDNVCTGDFCAVNTCSGDYAHCNDEGGYCSECPYWDVQNADAACSGLEQCAPGGWCAANFDILTSDPIEGSDATDDLLWVSIAIAECWMDKKPAGDKDMCYAMWIFNDVTQTITESMVEDAYVDGDLDGLLFEDEDDALKDVWGVGLFNLKEMEWKADMVPGTAKEVCIWYQPGGFFGGEAIVVDRCENFSP</sequence>
<dbReference type="InterPro" id="IPR021655">
    <property type="entry name" value="Put_metal-bd"/>
</dbReference>
<keyword evidence="3" id="KW-1185">Reference proteome</keyword>
<gene>
    <name evidence="2" type="ORF">FRD01_17945</name>
</gene>
<evidence type="ECO:0000313" key="2">
    <source>
        <dbReference type="EMBL" id="QED29087.1"/>
    </source>
</evidence>
<feature type="chain" id="PRO_5023032162" evidence="1">
    <location>
        <begin position="20"/>
        <end position="454"/>
    </location>
</feature>
<organism evidence="2 3">
    <name type="scientific">Microvenator marinus</name>
    <dbReference type="NCBI Taxonomy" id="2600177"/>
    <lineage>
        <taxon>Bacteria</taxon>
        <taxon>Deltaproteobacteria</taxon>
        <taxon>Bradymonadales</taxon>
        <taxon>Microvenatoraceae</taxon>
        <taxon>Microvenator</taxon>
    </lineage>
</organism>
<accession>A0A5B8XV89</accession>
<dbReference type="AlphaFoldDB" id="A0A5B8XV89"/>
<name>A0A5B8XV89_9DELT</name>
<dbReference type="KEGG" id="bbae:FRD01_17945"/>
<dbReference type="RefSeq" id="WP_146962089.1">
    <property type="nucleotide sequence ID" value="NZ_CP042467.1"/>
</dbReference>
<keyword evidence="1" id="KW-0732">Signal</keyword>
<protein>
    <submittedName>
        <fullName evidence="2">Uncharacterized protein</fullName>
    </submittedName>
</protein>
<evidence type="ECO:0000313" key="3">
    <source>
        <dbReference type="Proteomes" id="UP000321595"/>
    </source>
</evidence>
<evidence type="ECO:0000256" key="1">
    <source>
        <dbReference type="SAM" id="SignalP"/>
    </source>
</evidence>
<dbReference type="EMBL" id="CP042467">
    <property type="protein sequence ID" value="QED29087.1"/>
    <property type="molecule type" value="Genomic_DNA"/>
</dbReference>